<evidence type="ECO:0000256" key="5">
    <source>
        <dbReference type="ARBA" id="ARBA00022748"/>
    </source>
</evidence>
<comment type="caution">
    <text evidence="9">The sequence shown here is derived from an EMBL/GenBank/DDBJ whole genome shotgun (WGS) entry which is preliminary data.</text>
</comment>
<protein>
    <submittedName>
        <fullName evidence="9">Heme ABC transporter permease CcmB</fullName>
    </submittedName>
</protein>
<sequence length="255" mass="27109">MTRGARRSTRSSGARARDVWWWSPRTTNGRMRLPANGSSSGAVWAILRKECRSEWRTRYGLNAALLFAVTSLASISFAVGRMGDRPDLLAALLWVVLLFAALASLANTFVREVEGRTMALLRLVASPTAIAIGKLLFNLLFLALIEAITVPLFLVLMGAPAPRWSAFLALLALGSVALGAGATLIAAIIAQTRGRAALFAGVSFPILLPVIAAAVSGTRAQWSGAPVGQELKLLGAYAAALLAASLLLYDHLWED</sequence>
<comment type="subcellular location">
    <subcellularLocation>
        <location evidence="1">Membrane</location>
        <topology evidence="1">Multi-pass membrane protein</topology>
    </subcellularLocation>
</comment>
<feature type="transmembrane region" description="Helical" evidence="8">
    <location>
        <begin position="166"/>
        <end position="189"/>
    </location>
</feature>
<dbReference type="PANTHER" id="PTHR30070">
    <property type="entry name" value="HEME EXPORTER PROTEIN B"/>
    <property type="match status" value="1"/>
</dbReference>
<evidence type="ECO:0000256" key="3">
    <source>
        <dbReference type="ARBA" id="ARBA00022448"/>
    </source>
</evidence>
<evidence type="ECO:0000256" key="6">
    <source>
        <dbReference type="ARBA" id="ARBA00022989"/>
    </source>
</evidence>
<evidence type="ECO:0000256" key="4">
    <source>
        <dbReference type="ARBA" id="ARBA00022692"/>
    </source>
</evidence>
<keyword evidence="5" id="KW-0201">Cytochrome c-type biogenesis</keyword>
<dbReference type="AlphaFoldDB" id="A0A538U4B2"/>
<feature type="transmembrane region" description="Helical" evidence="8">
    <location>
        <begin position="235"/>
        <end position="253"/>
    </location>
</feature>
<keyword evidence="6 8" id="KW-1133">Transmembrane helix</keyword>
<feature type="transmembrane region" description="Helical" evidence="8">
    <location>
        <begin position="196"/>
        <end position="215"/>
    </location>
</feature>
<evidence type="ECO:0000313" key="9">
    <source>
        <dbReference type="EMBL" id="TMQ70717.1"/>
    </source>
</evidence>
<organism evidence="9 10">
    <name type="scientific">Eiseniibacteriota bacterium</name>
    <dbReference type="NCBI Taxonomy" id="2212470"/>
    <lineage>
        <taxon>Bacteria</taxon>
        <taxon>Candidatus Eiseniibacteriota</taxon>
    </lineage>
</organism>
<gene>
    <name evidence="9" type="ORF">E6K80_07590</name>
</gene>
<comment type="similarity">
    <text evidence="2">Belongs to the CcmB/CycW/HelB family.</text>
</comment>
<name>A0A538U4B2_UNCEI</name>
<reference evidence="9 10" key="1">
    <citation type="journal article" date="2019" name="Nat. Microbiol.">
        <title>Mediterranean grassland soil C-N compound turnover is dependent on rainfall and depth, and is mediated by genomically divergent microorganisms.</title>
        <authorList>
            <person name="Diamond S."/>
            <person name="Andeer P.F."/>
            <person name="Li Z."/>
            <person name="Crits-Christoph A."/>
            <person name="Burstein D."/>
            <person name="Anantharaman K."/>
            <person name="Lane K.R."/>
            <person name="Thomas B.C."/>
            <person name="Pan C."/>
            <person name="Northen T.R."/>
            <person name="Banfield J.F."/>
        </authorList>
    </citation>
    <scope>NUCLEOTIDE SEQUENCE [LARGE SCALE GENOMIC DNA]</scope>
    <source>
        <strain evidence="9">WS_10</strain>
    </source>
</reference>
<dbReference type="Proteomes" id="UP000319836">
    <property type="component" value="Unassembled WGS sequence"/>
</dbReference>
<keyword evidence="3" id="KW-0813">Transport</keyword>
<dbReference type="InterPro" id="IPR003544">
    <property type="entry name" value="Cyt_c_biogenesis_CcmB"/>
</dbReference>
<keyword evidence="7 8" id="KW-0472">Membrane</keyword>
<dbReference type="Pfam" id="PF03379">
    <property type="entry name" value="CcmB"/>
    <property type="match status" value="1"/>
</dbReference>
<dbReference type="GO" id="GO:1903607">
    <property type="term" value="P:cytochrome c biosynthetic process"/>
    <property type="evidence" value="ECO:0007669"/>
    <property type="project" value="TreeGrafter"/>
</dbReference>
<keyword evidence="4 8" id="KW-0812">Transmembrane</keyword>
<evidence type="ECO:0000256" key="7">
    <source>
        <dbReference type="ARBA" id="ARBA00023136"/>
    </source>
</evidence>
<evidence type="ECO:0000313" key="10">
    <source>
        <dbReference type="Proteomes" id="UP000319836"/>
    </source>
</evidence>
<evidence type="ECO:0000256" key="2">
    <source>
        <dbReference type="ARBA" id="ARBA00010544"/>
    </source>
</evidence>
<proteinExistence type="inferred from homology"/>
<feature type="transmembrane region" description="Helical" evidence="8">
    <location>
        <begin position="59"/>
        <end position="79"/>
    </location>
</feature>
<accession>A0A538U4B2</accession>
<evidence type="ECO:0000256" key="1">
    <source>
        <dbReference type="ARBA" id="ARBA00004141"/>
    </source>
</evidence>
<evidence type="ECO:0000256" key="8">
    <source>
        <dbReference type="SAM" id="Phobius"/>
    </source>
</evidence>
<dbReference type="PANTHER" id="PTHR30070:SF1">
    <property type="entry name" value="CYTOCHROME C BIOGENESIS B-RELATED"/>
    <property type="match status" value="1"/>
</dbReference>
<dbReference type="GO" id="GO:0015232">
    <property type="term" value="F:heme transmembrane transporter activity"/>
    <property type="evidence" value="ECO:0007669"/>
    <property type="project" value="InterPro"/>
</dbReference>
<dbReference type="GO" id="GO:0017004">
    <property type="term" value="P:cytochrome complex assembly"/>
    <property type="evidence" value="ECO:0007669"/>
    <property type="project" value="UniProtKB-KW"/>
</dbReference>
<feature type="transmembrane region" description="Helical" evidence="8">
    <location>
        <begin position="131"/>
        <end position="154"/>
    </location>
</feature>
<feature type="transmembrane region" description="Helical" evidence="8">
    <location>
        <begin position="91"/>
        <end position="110"/>
    </location>
</feature>
<dbReference type="EMBL" id="VBPA01000185">
    <property type="protein sequence ID" value="TMQ70717.1"/>
    <property type="molecule type" value="Genomic_DNA"/>
</dbReference>
<dbReference type="GO" id="GO:0005886">
    <property type="term" value="C:plasma membrane"/>
    <property type="evidence" value="ECO:0007669"/>
    <property type="project" value="TreeGrafter"/>
</dbReference>